<dbReference type="RefSeq" id="WP_013101183.1">
    <property type="nucleotide sequence ID" value="NZ_BAYP01000025.1"/>
</dbReference>
<dbReference type="OMA" id="FANGYSE"/>
<proteinExistence type="predicted"/>
<protein>
    <recommendedName>
        <fullName evidence="5">Right handed beta helix domain-containing protein</fullName>
    </recommendedName>
</protein>
<keyword evidence="1" id="KW-0732">Signal</keyword>
<dbReference type="EMBL" id="HF545881">
    <property type="protein sequence ID" value="CCO02570.1"/>
    <property type="molecule type" value="Genomic_DNA"/>
</dbReference>
<evidence type="ECO:0008006" key="5">
    <source>
        <dbReference type="Google" id="ProtNLM"/>
    </source>
</evidence>
<name>J7S550_LEGPN</name>
<feature type="signal peptide" evidence="1">
    <location>
        <begin position="1"/>
        <end position="20"/>
    </location>
</feature>
<evidence type="ECO:0000313" key="4">
    <source>
        <dbReference type="EMBL" id="CCK73829.1"/>
    </source>
</evidence>
<dbReference type="EMBL" id="HE980447">
    <property type="protein sequence ID" value="CCK73829.1"/>
    <property type="molecule type" value="Genomic_DNA"/>
</dbReference>
<accession>J7S550</accession>
<dbReference type="InterPro" id="IPR011050">
    <property type="entry name" value="Pectin_lyase_fold/virulence"/>
</dbReference>
<dbReference type="AlphaFoldDB" id="J7S550"/>
<evidence type="ECO:0000313" key="2">
    <source>
        <dbReference type="EMBL" id="CCK73769.1"/>
    </source>
</evidence>
<dbReference type="SMART" id="SM00710">
    <property type="entry name" value="PbH1"/>
    <property type="match status" value="3"/>
</dbReference>
<dbReference type="SUPFAM" id="SSF51126">
    <property type="entry name" value="Pectin lyase-like"/>
    <property type="match status" value="1"/>
</dbReference>
<dbReference type="EMBL" id="HE980446">
    <property type="protein sequence ID" value="CCK73799.1"/>
    <property type="molecule type" value="Genomic_DNA"/>
</dbReference>
<evidence type="ECO:0000313" key="3">
    <source>
        <dbReference type="EMBL" id="CCK73799.1"/>
    </source>
</evidence>
<reference evidence="4" key="1">
    <citation type="journal article" date="2013" name="BMC Microbiol.">
        <title>A structural comparison of lipopolysaccharide biosynthesis loci of Legionella pneumophila serogroup 1 strains.</title>
        <authorList>
            <person name="Petzold M."/>
            <person name="Thuermer A."/>
            <person name="Menzel S."/>
            <person name="Mouton J.W."/>
            <person name="Heuner K."/>
            <person name="Lueck C."/>
        </authorList>
    </citation>
    <scope>NUCLEOTIDE SEQUENCE</scope>
    <source>
        <strain evidence="4">Camperdown 1</strain>
        <strain evidence="3">Heysham 1</strain>
        <strain evidence="2">Uppsala 3</strain>
    </source>
</reference>
<dbReference type="InterPro" id="IPR012334">
    <property type="entry name" value="Pectin_lyas_fold"/>
</dbReference>
<dbReference type="Gene3D" id="2.160.20.10">
    <property type="entry name" value="Single-stranded right-handed beta-helix, Pectin lyase-like"/>
    <property type="match status" value="1"/>
</dbReference>
<dbReference type="InterPro" id="IPR006626">
    <property type="entry name" value="PbH1"/>
</dbReference>
<dbReference type="EMBL" id="HE980445">
    <property type="protein sequence ID" value="CCK73769.1"/>
    <property type="molecule type" value="Genomic_DNA"/>
</dbReference>
<feature type="chain" id="PRO_5007676976" description="Right handed beta helix domain-containing protein" evidence="1">
    <location>
        <begin position="21"/>
        <end position="414"/>
    </location>
</feature>
<organism evidence="4">
    <name type="scientific">Legionella pneumophila serogroup 1</name>
    <dbReference type="NCBI Taxonomy" id="66976"/>
    <lineage>
        <taxon>Bacteria</taxon>
        <taxon>Pseudomonadati</taxon>
        <taxon>Pseudomonadota</taxon>
        <taxon>Gammaproteobacteria</taxon>
        <taxon>Legionellales</taxon>
        <taxon>Legionellaceae</taxon>
        <taxon>Legionella</taxon>
    </lineage>
</organism>
<sequence length="414" mass="45542">MKAKFFFMSLFLIVGGLSWAKGKVSKCDYDISSLPVIVNKPGKWCLNKNLTYSNNKQDAITIQSNDVTIDGNSLYIKGPNNLDTVIRGIIAYDRQNITIKNIHIYGFHTGILFADSTMLAESSMYFGLDYLYNYTEPKSNNIVIKNVIVENPTLQGIHVRGNNFNIKDVHVIDVGPTRTYPHAFATGIYTVGNLCSIERNLVKLGNATGNGENVGIALYMGSGCRISNNDIVFDKWLTWGRNFGIWTKIRKGEYPLIENNSISGASYALGPFGLFRGNIATNVSCSLFVKRKHPKFENVDLGGNVAIKWIPGNGSMQGDGTCPDDIPYAESRYASNPGALSAYSVAIAWGEGGAATLVETFAWFIVAAHYKHELALKIVEGHRGYPDDVVVQAEIMAKKILSSTKLALYSEIMS</sequence>
<evidence type="ECO:0000256" key="1">
    <source>
        <dbReference type="SAM" id="SignalP"/>
    </source>
</evidence>